<evidence type="ECO:0000256" key="6">
    <source>
        <dbReference type="RuleBase" id="RU004417"/>
    </source>
</evidence>
<evidence type="ECO:0000313" key="9">
    <source>
        <dbReference type="Proteomes" id="UP000255207"/>
    </source>
</evidence>
<feature type="binding site" evidence="5">
    <location>
        <begin position="180"/>
        <end position="185"/>
    </location>
    <ligand>
        <name>NAD(+)</name>
        <dbReference type="ChEBI" id="CHEBI:57540"/>
    </ligand>
</feature>
<evidence type="ECO:0000256" key="4">
    <source>
        <dbReference type="PIRSR" id="PIRSR000188-1"/>
    </source>
</evidence>
<keyword evidence="2 6" id="KW-0560">Oxidoreductase</keyword>
<keyword evidence="9" id="KW-1185">Reference proteome</keyword>
<dbReference type="PIRSF" id="PIRSF000188">
    <property type="entry name" value="Phe_leu_dh"/>
    <property type="match status" value="1"/>
</dbReference>
<dbReference type="SUPFAM" id="SSF51735">
    <property type="entry name" value="NAD(P)-binding Rossmann-fold domains"/>
    <property type="match status" value="1"/>
</dbReference>
<accession>A0A370KZE6</accession>
<dbReference type="InterPro" id="IPR006095">
    <property type="entry name" value="Glu/Leu/Phe/Val/Trp_DH"/>
</dbReference>
<dbReference type="PANTHER" id="PTHR42722">
    <property type="entry name" value="LEUCINE DEHYDROGENASE"/>
    <property type="match status" value="1"/>
</dbReference>
<dbReference type="Gene3D" id="3.40.50.720">
    <property type="entry name" value="NAD(P)-binding Rossmann-like Domain"/>
    <property type="match status" value="1"/>
</dbReference>
<dbReference type="CDD" id="cd01075">
    <property type="entry name" value="NAD_bind_Leu_Phe_Val_DH"/>
    <property type="match status" value="1"/>
</dbReference>
<dbReference type="PROSITE" id="PS00074">
    <property type="entry name" value="GLFV_DEHYDROGENASE"/>
    <property type="match status" value="1"/>
</dbReference>
<dbReference type="PRINTS" id="PR00082">
    <property type="entry name" value="GLFDHDRGNASE"/>
</dbReference>
<sequence>MTVFSAESFADHEQVVFVSDPDSGLRAIIAIHDTSLGPALGGCRMYPYPSEEDALRDVLRLSRGMTYKAAAAGLDLGGGKAVIIGDPRRQKTPALLQAMGRAVDRMAGRYITAEDVGTTVADFAEVHKTTRHVVGLPVELGGTGDPSPTTALGVFLGLEAAARHRWNGRTLSGRTVAVQGLGNVGWHLCRYLAEAGARLVVADVDEDRTARAAAAFSAEVVRPQAIYAVEADIFAPCAMGAVLNDETLPQLRCAIIGGAANNQLACDAHGERLRERGILYAPDFVINAGGMIRVALERDGFAQALLDDRLKGLAATLSAIFERAERDGKPTQATAIDLAQERLRAARARQAPSLAA</sequence>
<organism evidence="8 9">
    <name type="scientific">Bosea caraganae</name>
    <dbReference type="NCBI Taxonomy" id="2763117"/>
    <lineage>
        <taxon>Bacteria</taxon>
        <taxon>Pseudomonadati</taxon>
        <taxon>Pseudomonadota</taxon>
        <taxon>Alphaproteobacteria</taxon>
        <taxon>Hyphomicrobiales</taxon>
        <taxon>Boseaceae</taxon>
        <taxon>Bosea</taxon>
    </lineage>
</organism>
<dbReference type="PANTHER" id="PTHR42722:SF1">
    <property type="entry name" value="VALINE DEHYDROGENASE"/>
    <property type="match status" value="1"/>
</dbReference>
<name>A0A370KZE6_9HYPH</name>
<keyword evidence="3 5" id="KW-0520">NAD</keyword>
<dbReference type="InterPro" id="IPR033524">
    <property type="entry name" value="Glu/Leu/Phe/Val_DH_AS"/>
</dbReference>
<dbReference type="Pfam" id="PF00208">
    <property type="entry name" value="ELFV_dehydrog"/>
    <property type="match status" value="2"/>
</dbReference>
<dbReference type="Proteomes" id="UP000255207">
    <property type="component" value="Unassembled WGS sequence"/>
</dbReference>
<dbReference type="RefSeq" id="WP_114832019.1">
    <property type="nucleotide sequence ID" value="NZ_QQTO01000020.1"/>
</dbReference>
<keyword evidence="5" id="KW-0547">Nucleotide-binding</keyword>
<dbReference type="GO" id="GO:0000166">
    <property type="term" value="F:nucleotide binding"/>
    <property type="evidence" value="ECO:0007669"/>
    <property type="project" value="UniProtKB-KW"/>
</dbReference>
<dbReference type="InterPro" id="IPR036291">
    <property type="entry name" value="NAD(P)-bd_dom_sf"/>
</dbReference>
<feature type="domain" description="Glutamate/phenylalanine/leucine/valine/L-tryptophan dehydrogenase C-terminal" evidence="7">
    <location>
        <begin position="144"/>
        <end position="351"/>
    </location>
</feature>
<dbReference type="FunFam" id="3.40.50.10860:FF:000010">
    <property type="entry name" value="Leucine dehydrogenase"/>
    <property type="match status" value="1"/>
</dbReference>
<dbReference type="SUPFAM" id="SSF53223">
    <property type="entry name" value="Aminoacid dehydrogenase-like, N-terminal domain"/>
    <property type="match status" value="1"/>
</dbReference>
<dbReference type="GO" id="GO:0016639">
    <property type="term" value="F:oxidoreductase activity, acting on the CH-NH2 group of donors, NAD or NADP as acceptor"/>
    <property type="evidence" value="ECO:0007669"/>
    <property type="project" value="InterPro"/>
</dbReference>
<evidence type="ECO:0000256" key="3">
    <source>
        <dbReference type="ARBA" id="ARBA00023027"/>
    </source>
</evidence>
<dbReference type="InterPro" id="IPR006096">
    <property type="entry name" value="Glu/Leu/Phe/Val/Trp_DH_C"/>
</dbReference>
<dbReference type="SMART" id="SM00839">
    <property type="entry name" value="ELFV_dehydrog"/>
    <property type="match status" value="1"/>
</dbReference>
<gene>
    <name evidence="8" type="ORF">DWE98_24905</name>
</gene>
<reference evidence="9" key="1">
    <citation type="submission" date="2018-07" db="EMBL/GenBank/DDBJ databases">
        <authorList>
            <person name="Safronova V.I."/>
            <person name="Chirak E.R."/>
            <person name="Sazanova A.L."/>
        </authorList>
    </citation>
    <scope>NUCLEOTIDE SEQUENCE [LARGE SCALE GENOMIC DNA]</scope>
    <source>
        <strain evidence="9">RCAM04685</strain>
    </source>
</reference>
<feature type="active site" description="Proton donor/acceptor" evidence="4">
    <location>
        <position position="80"/>
    </location>
</feature>
<dbReference type="Gene3D" id="3.40.50.10860">
    <property type="entry name" value="Leucine Dehydrogenase, chain A, domain 1"/>
    <property type="match status" value="1"/>
</dbReference>
<dbReference type="InterPro" id="IPR046346">
    <property type="entry name" value="Aminoacid_DH-like_N_sf"/>
</dbReference>
<evidence type="ECO:0000259" key="7">
    <source>
        <dbReference type="SMART" id="SM00839"/>
    </source>
</evidence>
<dbReference type="OrthoDB" id="9803297at2"/>
<dbReference type="InterPro" id="IPR006097">
    <property type="entry name" value="Glu/Leu/Phe/Val/Trp_DH_dimer"/>
</dbReference>
<dbReference type="AlphaFoldDB" id="A0A370KZE6"/>
<proteinExistence type="inferred from homology"/>
<comment type="similarity">
    <text evidence="1 6">Belongs to the Glu/Leu/Phe/Val dehydrogenases family.</text>
</comment>
<evidence type="ECO:0000256" key="1">
    <source>
        <dbReference type="ARBA" id="ARBA00006382"/>
    </source>
</evidence>
<dbReference type="EMBL" id="QQTP01000019">
    <property type="protein sequence ID" value="RDJ20380.1"/>
    <property type="molecule type" value="Genomic_DNA"/>
</dbReference>
<evidence type="ECO:0000313" key="8">
    <source>
        <dbReference type="EMBL" id="RDJ20380.1"/>
    </source>
</evidence>
<comment type="caution">
    <text evidence="8">The sequence shown here is derived from an EMBL/GenBank/DDBJ whole genome shotgun (WGS) entry which is preliminary data.</text>
</comment>
<dbReference type="Pfam" id="PF02812">
    <property type="entry name" value="ELFV_dehydrog_N"/>
    <property type="match status" value="1"/>
</dbReference>
<dbReference type="InterPro" id="IPR016211">
    <property type="entry name" value="Glu/Phe/Leu/Val/Trp_DH_bac/arc"/>
</dbReference>
<evidence type="ECO:0000256" key="2">
    <source>
        <dbReference type="ARBA" id="ARBA00023002"/>
    </source>
</evidence>
<dbReference type="GO" id="GO:0006520">
    <property type="term" value="P:amino acid metabolic process"/>
    <property type="evidence" value="ECO:0007669"/>
    <property type="project" value="InterPro"/>
</dbReference>
<protein>
    <submittedName>
        <fullName evidence="8">Glu/Leu/Phe/Val dehydrogenase</fullName>
    </submittedName>
</protein>
<evidence type="ECO:0000256" key="5">
    <source>
        <dbReference type="PIRSR" id="PIRSR000188-2"/>
    </source>
</evidence>